<dbReference type="AlphaFoldDB" id="A0A1E7DU87"/>
<organism evidence="1 2">
    <name type="scientific">Domibacillus iocasae</name>
    <dbReference type="NCBI Taxonomy" id="1714016"/>
    <lineage>
        <taxon>Bacteria</taxon>
        <taxon>Bacillati</taxon>
        <taxon>Bacillota</taxon>
        <taxon>Bacilli</taxon>
        <taxon>Bacillales</taxon>
        <taxon>Bacillaceae</taxon>
        <taxon>Domibacillus</taxon>
    </lineage>
</organism>
<dbReference type="Gene3D" id="1.10.287.1100">
    <property type="entry name" value="Sporulation inhibitor A"/>
    <property type="match status" value="1"/>
</dbReference>
<gene>
    <name evidence="1" type="ORF">BA724_00885</name>
</gene>
<proteinExistence type="predicted"/>
<dbReference type="InterPro" id="IPR015064">
    <property type="entry name" value="Sda"/>
</dbReference>
<sequence>MKEQTDQFILEAYEKAVELNLEHDFLRLLEDELKRRNLTIHKKLVR</sequence>
<dbReference type="RefSeq" id="WP_069936809.1">
    <property type="nucleotide sequence ID" value="NZ_MAMP01000001.1"/>
</dbReference>
<dbReference type="SUPFAM" id="SSF100985">
    <property type="entry name" value="Sporulation inhibitor Sda"/>
    <property type="match status" value="1"/>
</dbReference>
<evidence type="ECO:0000313" key="2">
    <source>
        <dbReference type="Proteomes" id="UP000095658"/>
    </source>
</evidence>
<dbReference type="OrthoDB" id="2933732at2"/>
<dbReference type="InterPro" id="IPR036916">
    <property type="entry name" value="Sda_sf"/>
</dbReference>
<dbReference type="Proteomes" id="UP000095658">
    <property type="component" value="Unassembled WGS sequence"/>
</dbReference>
<dbReference type="Pfam" id="PF08970">
    <property type="entry name" value="Sda"/>
    <property type="match status" value="1"/>
</dbReference>
<accession>A0A1E7DU87</accession>
<evidence type="ECO:0000313" key="1">
    <source>
        <dbReference type="EMBL" id="OES46646.1"/>
    </source>
</evidence>
<reference evidence="1 2" key="1">
    <citation type="submission" date="2016-06" db="EMBL/GenBank/DDBJ databases">
        <title>Domibacillus iocasae genome sequencing.</title>
        <authorList>
            <person name="Verma A."/>
            <person name="Pal Y."/>
            <person name="Ojha A.K."/>
            <person name="Krishnamurthi S."/>
        </authorList>
    </citation>
    <scope>NUCLEOTIDE SEQUENCE [LARGE SCALE GENOMIC DNA]</scope>
    <source>
        <strain evidence="1 2">DSM 29979</strain>
    </source>
</reference>
<keyword evidence="2" id="KW-1185">Reference proteome</keyword>
<protein>
    <submittedName>
        <fullName evidence="1">Sporulation protein</fullName>
    </submittedName>
</protein>
<dbReference type="EMBL" id="MAMP01000001">
    <property type="protein sequence ID" value="OES46646.1"/>
    <property type="molecule type" value="Genomic_DNA"/>
</dbReference>
<comment type="caution">
    <text evidence="1">The sequence shown here is derived from an EMBL/GenBank/DDBJ whole genome shotgun (WGS) entry which is preliminary data.</text>
</comment>
<name>A0A1E7DU87_9BACI</name>